<dbReference type="Gene3D" id="3.20.20.20">
    <property type="entry name" value="Dihydropteroate synthase-like"/>
    <property type="match status" value="1"/>
</dbReference>
<dbReference type="SUPFAM" id="SSF51717">
    <property type="entry name" value="Dihydropteroate synthetase-like"/>
    <property type="match status" value="1"/>
</dbReference>
<dbReference type="PANTHER" id="PTHR20941:SF8">
    <property type="entry name" value="INACTIVE DIHYDROPTEROATE SYNTHASE 2"/>
    <property type="match status" value="1"/>
</dbReference>
<dbReference type="InterPro" id="IPR000489">
    <property type="entry name" value="Pterin-binding_dom"/>
</dbReference>
<accession>A0A399JAN3</accession>
<protein>
    <submittedName>
        <fullName evidence="3">Dihydropteroate synthase</fullName>
        <ecNumber evidence="3">2.5.1.15</ecNumber>
    </submittedName>
</protein>
<dbReference type="AlphaFoldDB" id="A0A399JAN3"/>
<evidence type="ECO:0000256" key="1">
    <source>
        <dbReference type="ARBA" id="ARBA00009503"/>
    </source>
</evidence>
<proteinExistence type="inferred from homology"/>
<evidence type="ECO:0000259" key="2">
    <source>
        <dbReference type="PROSITE" id="PS50972"/>
    </source>
</evidence>
<dbReference type="InterPro" id="IPR006390">
    <property type="entry name" value="DHP_synth_dom"/>
</dbReference>
<evidence type="ECO:0000313" key="3">
    <source>
        <dbReference type="EMBL" id="RII42633.1"/>
    </source>
</evidence>
<dbReference type="GO" id="GO:0005829">
    <property type="term" value="C:cytosol"/>
    <property type="evidence" value="ECO:0007669"/>
    <property type="project" value="TreeGrafter"/>
</dbReference>
<dbReference type="Proteomes" id="UP000265419">
    <property type="component" value="Unassembled WGS sequence"/>
</dbReference>
<dbReference type="GO" id="GO:0009396">
    <property type="term" value="P:folic acid-containing compound biosynthetic process"/>
    <property type="evidence" value="ECO:0007669"/>
    <property type="project" value="InterPro"/>
</dbReference>
<dbReference type="NCBIfam" id="TIGR01496">
    <property type="entry name" value="DHPS"/>
    <property type="match status" value="1"/>
</dbReference>
<dbReference type="InterPro" id="IPR011005">
    <property type="entry name" value="Dihydropteroate_synth-like_sf"/>
</dbReference>
<keyword evidence="3" id="KW-0808">Transferase</keyword>
<keyword evidence="4" id="KW-1185">Reference proteome</keyword>
<organism evidence="3 4">
    <name type="scientific">Galactobacter valiniphilus</name>
    <dbReference type="NCBI Taxonomy" id="2676122"/>
    <lineage>
        <taxon>Bacteria</taxon>
        <taxon>Bacillati</taxon>
        <taxon>Actinomycetota</taxon>
        <taxon>Actinomycetes</taxon>
        <taxon>Micrococcales</taxon>
        <taxon>Micrococcaceae</taxon>
        <taxon>Galactobacter</taxon>
    </lineage>
</organism>
<feature type="domain" description="Pterin-binding" evidence="2">
    <location>
        <begin position="1"/>
        <end position="250"/>
    </location>
</feature>
<sequence>MAIINRTPDSFFDAGATFALDKAVGAALAAEAAGAEWVDIGGVPFAPGPPLPWQEEAERVAPVVAGLRSAGGRAIVSVDTFDHRVAEAALAAGATVVNDTTGLSDPELAPLVAERGAHLVLTHSLAAPRTVYPRPHYDDVVHEVRAFLEERIERALAAGVPEERLIIDPGHDLNKNTLHSLELTRRLPELAALGLPLLAAVSNKDFIGEVLELPKAQRLAGSLAAATVCAEGGARILRMHHVAESVSAARMIEAIQGWREPAYLLHNQGEINLP</sequence>
<comment type="caution">
    <text evidence="3">The sequence shown here is derived from an EMBL/GenBank/DDBJ whole genome shotgun (WGS) entry which is preliminary data.</text>
</comment>
<dbReference type="GO" id="GO:0004156">
    <property type="term" value="F:dihydropteroate synthase activity"/>
    <property type="evidence" value="ECO:0007669"/>
    <property type="project" value="UniProtKB-EC"/>
</dbReference>
<reference evidence="3 4" key="1">
    <citation type="submission" date="2018-07" db="EMBL/GenBank/DDBJ databases">
        <title>Arthrobacter sp. nov., isolated from raw cow's milk with high bacterial count.</title>
        <authorList>
            <person name="Hahne J."/>
            <person name="Isele D."/>
            <person name="Lipski A."/>
        </authorList>
    </citation>
    <scope>NUCLEOTIDE SEQUENCE [LARGE SCALE GENOMIC DNA]</scope>
    <source>
        <strain evidence="3 4">JZ R-35</strain>
    </source>
</reference>
<evidence type="ECO:0000313" key="4">
    <source>
        <dbReference type="Proteomes" id="UP000265419"/>
    </source>
</evidence>
<dbReference type="EMBL" id="QQXK01000010">
    <property type="protein sequence ID" value="RII42633.1"/>
    <property type="molecule type" value="Genomic_DNA"/>
</dbReference>
<dbReference type="InterPro" id="IPR045031">
    <property type="entry name" value="DHP_synth-like"/>
</dbReference>
<dbReference type="PANTHER" id="PTHR20941">
    <property type="entry name" value="FOLATE SYNTHESIS PROTEINS"/>
    <property type="match status" value="1"/>
</dbReference>
<dbReference type="EC" id="2.5.1.15" evidence="3"/>
<dbReference type="Pfam" id="PF00809">
    <property type="entry name" value="Pterin_bind"/>
    <property type="match status" value="1"/>
</dbReference>
<dbReference type="PROSITE" id="PS50972">
    <property type="entry name" value="PTERIN_BINDING"/>
    <property type="match status" value="1"/>
</dbReference>
<comment type="similarity">
    <text evidence="1">Belongs to the DHPS family.</text>
</comment>
<gene>
    <name evidence="3" type="primary">folP</name>
    <name evidence="3" type="ORF">DWB68_06385</name>
</gene>
<name>A0A399JAN3_9MICC</name>